<dbReference type="SUPFAM" id="SSF52402">
    <property type="entry name" value="Adenine nucleotide alpha hydrolases-like"/>
    <property type="match status" value="1"/>
</dbReference>
<name>A0A0S4LFC5_9BACT</name>
<proteinExistence type="inferred from homology"/>
<dbReference type="Pfam" id="PF11734">
    <property type="entry name" value="TilS_C"/>
    <property type="match status" value="1"/>
</dbReference>
<feature type="binding site" evidence="8">
    <location>
        <begin position="51"/>
        <end position="56"/>
    </location>
    <ligand>
        <name>ATP</name>
        <dbReference type="ChEBI" id="CHEBI:30616"/>
    </ligand>
</feature>
<comment type="domain">
    <text evidence="8">The N-terminal region contains the highly conserved SGGXDS motif, predicted to be a P-loop motif involved in ATP binding.</text>
</comment>
<dbReference type="Pfam" id="PF01171">
    <property type="entry name" value="ATP_bind_3"/>
    <property type="match status" value="1"/>
</dbReference>
<reference evidence="11" key="1">
    <citation type="submission" date="2015-10" db="EMBL/GenBank/DDBJ databases">
        <authorList>
            <person name="Luecker S."/>
            <person name="Luecker S."/>
        </authorList>
    </citation>
    <scope>NUCLEOTIDE SEQUENCE [LARGE SCALE GENOMIC DNA]</scope>
</reference>
<evidence type="ECO:0000313" key="10">
    <source>
        <dbReference type="EMBL" id="CUS34692.1"/>
    </source>
</evidence>
<comment type="function">
    <text evidence="8">Ligates lysine onto the cytidine present at position 34 of the AUA codon-specific tRNA(Ile) that contains the anticodon CAU, in an ATP-dependent manner. Cytidine is converted to lysidine, thus changing the amino acid specificity of the tRNA from methionine to isoleucine.</text>
</comment>
<dbReference type="GO" id="GO:0006400">
    <property type="term" value="P:tRNA modification"/>
    <property type="evidence" value="ECO:0007669"/>
    <property type="project" value="UniProtKB-UniRule"/>
</dbReference>
<dbReference type="Gene3D" id="3.40.50.620">
    <property type="entry name" value="HUPs"/>
    <property type="match status" value="1"/>
</dbReference>
<dbReference type="Gene3D" id="1.20.59.20">
    <property type="match status" value="1"/>
</dbReference>
<evidence type="ECO:0000256" key="3">
    <source>
        <dbReference type="ARBA" id="ARBA00022598"/>
    </source>
</evidence>
<dbReference type="EC" id="6.3.4.19" evidence="8"/>
<dbReference type="SUPFAM" id="SSF56037">
    <property type="entry name" value="PheT/TilS domain"/>
    <property type="match status" value="1"/>
</dbReference>
<dbReference type="InterPro" id="IPR012796">
    <property type="entry name" value="Lysidine-tRNA-synth_C"/>
</dbReference>
<evidence type="ECO:0000256" key="2">
    <source>
        <dbReference type="ARBA" id="ARBA00022490"/>
    </source>
</evidence>
<dbReference type="GO" id="GO:0032267">
    <property type="term" value="F:tRNA(Ile)-lysidine synthase activity"/>
    <property type="evidence" value="ECO:0007669"/>
    <property type="project" value="UniProtKB-EC"/>
</dbReference>
<comment type="catalytic activity">
    <reaction evidence="7 8">
        <text>cytidine(34) in tRNA(Ile2) + L-lysine + ATP = lysidine(34) in tRNA(Ile2) + AMP + diphosphate + H(+)</text>
        <dbReference type="Rhea" id="RHEA:43744"/>
        <dbReference type="Rhea" id="RHEA-COMP:10625"/>
        <dbReference type="Rhea" id="RHEA-COMP:10670"/>
        <dbReference type="ChEBI" id="CHEBI:15378"/>
        <dbReference type="ChEBI" id="CHEBI:30616"/>
        <dbReference type="ChEBI" id="CHEBI:32551"/>
        <dbReference type="ChEBI" id="CHEBI:33019"/>
        <dbReference type="ChEBI" id="CHEBI:82748"/>
        <dbReference type="ChEBI" id="CHEBI:83665"/>
        <dbReference type="ChEBI" id="CHEBI:456215"/>
        <dbReference type="EC" id="6.3.4.19"/>
    </reaction>
</comment>
<evidence type="ECO:0000256" key="1">
    <source>
        <dbReference type="ARBA" id="ARBA00004496"/>
    </source>
</evidence>
<dbReference type="PANTHER" id="PTHR43033:SF1">
    <property type="entry name" value="TRNA(ILE)-LYSIDINE SYNTHASE-RELATED"/>
    <property type="match status" value="1"/>
</dbReference>
<dbReference type="SUPFAM" id="SSF82829">
    <property type="entry name" value="MesJ substrate recognition domain-like"/>
    <property type="match status" value="1"/>
</dbReference>
<comment type="similarity">
    <text evidence="8">Belongs to the tRNA(Ile)-lysidine synthase family.</text>
</comment>
<keyword evidence="4 8" id="KW-0819">tRNA processing</keyword>
<gene>
    <name evidence="8 10" type="primary">tilS</name>
    <name evidence="10" type="ORF">COMA2_180042</name>
</gene>
<accession>A0A0S4LFC5</accession>
<dbReference type="InterPro" id="IPR012094">
    <property type="entry name" value="tRNA_Ile_lys_synt"/>
</dbReference>
<evidence type="ECO:0000313" key="11">
    <source>
        <dbReference type="Proteomes" id="UP000198736"/>
    </source>
</evidence>
<dbReference type="CDD" id="cd01992">
    <property type="entry name" value="TilS_N"/>
    <property type="match status" value="1"/>
</dbReference>
<keyword evidence="6 8" id="KW-0067">ATP-binding</keyword>
<dbReference type="Proteomes" id="UP000198736">
    <property type="component" value="Unassembled WGS sequence"/>
</dbReference>
<feature type="domain" description="Lysidine-tRNA(Ile) synthetase C-terminal" evidence="9">
    <location>
        <begin position="412"/>
        <end position="485"/>
    </location>
</feature>
<dbReference type="SMART" id="SM00977">
    <property type="entry name" value="TilS_C"/>
    <property type="match status" value="1"/>
</dbReference>
<dbReference type="OrthoDB" id="9807403at2"/>
<keyword evidence="5 8" id="KW-0547">Nucleotide-binding</keyword>
<evidence type="ECO:0000256" key="7">
    <source>
        <dbReference type="ARBA" id="ARBA00048539"/>
    </source>
</evidence>
<evidence type="ECO:0000259" key="9">
    <source>
        <dbReference type="SMART" id="SM00977"/>
    </source>
</evidence>
<dbReference type="InterPro" id="IPR012795">
    <property type="entry name" value="tRNA_Ile_lys_synt_N"/>
</dbReference>
<dbReference type="GO" id="GO:0005524">
    <property type="term" value="F:ATP binding"/>
    <property type="evidence" value="ECO:0007669"/>
    <property type="project" value="UniProtKB-UniRule"/>
</dbReference>
<protein>
    <recommendedName>
        <fullName evidence="8">tRNA(Ile)-lysidine synthase</fullName>
        <ecNumber evidence="8">6.3.4.19</ecNumber>
    </recommendedName>
    <alternativeName>
        <fullName evidence="8">tRNA(Ile)-2-lysyl-cytidine synthase</fullName>
    </alternativeName>
    <alternativeName>
        <fullName evidence="8">tRNA(Ile)-lysidine synthetase</fullName>
    </alternativeName>
</protein>
<evidence type="ECO:0000256" key="4">
    <source>
        <dbReference type="ARBA" id="ARBA00022694"/>
    </source>
</evidence>
<evidence type="ECO:0000256" key="5">
    <source>
        <dbReference type="ARBA" id="ARBA00022741"/>
    </source>
</evidence>
<dbReference type="NCBIfam" id="TIGR02432">
    <property type="entry name" value="lysidine_TilS_N"/>
    <property type="match status" value="1"/>
</dbReference>
<dbReference type="HAMAP" id="MF_01161">
    <property type="entry name" value="tRNA_Ile_lys_synt"/>
    <property type="match status" value="1"/>
</dbReference>
<sequence length="491" mass="55101">MRQSEGDEFLQPLVNGSIHATAWPPLLHQVVRTVRSRSLFQRGQHIVVAISGGPDSVALLSILHHLRSSWALTLSAVHCNYGLRGAESEGDQQFVKAFCQELGVSLHVRRVDLQLDGRRTSLQAVARDFRYRVMQEIAEQCGADRIAVGHTANDQAETVLLWMLRGAGPTGLSGMPAFRDHNIIRPLYDTKRQEILTYLRTTGLSFREDSSNFKPHYLRNRVRTEVIPVLTQLVQSSVDALCRFAEICREDDRYLDQQSTALSSPALKQESDGGWTIDRGCFLELPRALQRRCIRNLFRRNDAQFRSPSLRTVDRIIRLASGKGSGSSLDVKGGHVLVGDCHLRFVPLQAREISHAGQPHDRCQEFLSVPGELIWSGTGQRLQVQQQARTRMCAPLGKDRILVDADRVSQPLVVRNWLPGDRFHPSGMGGHSKKIQDFFTDLKVPIAARSLVPLVVAPEGILWVVGYRQDERWAPTAATKRCLFFTSENLA</sequence>
<comment type="subcellular location">
    <subcellularLocation>
        <location evidence="1 8">Cytoplasm</location>
    </subcellularLocation>
</comment>
<dbReference type="RefSeq" id="WP_090895976.1">
    <property type="nucleotide sequence ID" value="NZ_CZPZ01000010.1"/>
</dbReference>
<dbReference type="InterPro" id="IPR011063">
    <property type="entry name" value="TilS/TtcA_N"/>
</dbReference>
<dbReference type="STRING" id="1742973.COMA2_180042"/>
<dbReference type="GO" id="GO:0005737">
    <property type="term" value="C:cytoplasm"/>
    <property type="evidence" value="ECO:0007669"/>
    <property type="project" value="UniProtKB-SubCell"/>
</dbReference>
<organism evidence="10 11">
    <name type="scientific">Candidatus Nitrospira nitrificans</name>
    <dbReference type="NCBI Taxonomy" id="1742973"/>
    <lineage>
        <taxon>Bacteria</taxon>
        <taxon>Pseudomonadati</taxon>
        <taxon>Nitrospirota</taxon>
        <taxon>Nitrospiria</taxon>
        <taxon>Nitrospirales</taxon>
        <taxon>Nitrospiraceae</taxon>
        <taxon>Nitrospira</taxon>
    </lineage>
</organism>
<dbReference type="AlphaFoldDB" id="A0A0S4LFC5"/>
<dbReference type="NCBIfam" id="TIGR02433">
    <property type="entry name" value="lysidine_TilS_C"/>
    <property type="match status" value="1"/>
</dbReference>
<dbReference type="InterPro" id="IPR014729">
    <property type="entry name" value="Rossmann-like_a/b/a_fold"/>
</dbReference>
<keyword evidence="3 8" id="KW-0436">Ligase</keyword>
<evidence type="ECO:0000256" key="6">
    <source>
        <dbReference type="ARBA" id="ARBA00022840"/>
    </source>
</evidence>
<dbReference type="EMBL" id="CZPZ01000010">
    <property type="protein sequence ID" value="CUS34692.1"/>
    <property type="molecule type" value="Genomic_DNA"/>
</dbReference>
<dbReference type="PANTHER" id="PTHR43033">
    <property type="entry name" value="TRNA(ILE)-LYSIDINE SYNTHASE-RELATED"/>
    <property type="match status" value="1"/>
</dbReference>
<keyword evidence="11" id="KW-1185">Reference proteome</keyword>
<keyword evidence="2 8" id="KW-0963">Cytoplasm</keyword>
<evidence type="ECO:0000256" key="8">
    <source>
        <dbReference type="HAMAP-Rule" id="MF_01161"/>
    </source>
</evidence>